<accession>A0ABP8XEB1</accession>
<keyword evidence="2 3" id="KW-0067">ATP-binding</keyword>
<dbReference type="PANTHER" id="PTHR22683">
    <property type="entry name" value="SPORULATION PROTEIN RELATED"/>
    <property type="match status" value="1"/>
</dbReference>
<keyword evidence="4" id="KW-0812">Transmembrane</keyword>
<evidence type="ECO:0000313" key="7">
    <source>
        <dbReference type="Proteomes" id="UP001500325"/>
    </source>
</evidence>
<gene>
    <name evidence="6" type="ORF">GCM10023215_52460</name>
</gene>
<evidence type="ECO:0000256" key="3">
    <source>
        <dbReference type="PROSITE-ProRule" id="PRU00289"/>
    </source>
</evidence>
<dbReference type="SUPFAM" id="SSF52540">
    <property type="entry name" value="P-loop containing nucleoside triphosphate hydrolases"/>
    <property type="match status" value="1"/>
</dbReference>
<protein>
    <recommendedName>
        <fullName evidence="5">FtsK domain-containing protein</fullName>
    </recommendedName>
</protein>
<dbReference type="EMBL" id="BAABIC010000021">
    <property type="protein sequence ID" value="GAA4705893.1"/>
    <property type="molecule type" value="Genomic_DNA"/>
</dbReference>
<sequence>MPLTTARASHGRVRRPAHGVGRLVRRLDRERRRFLHATAPEIPTEQAWRAGVAEGLRLAQLAIRKGSLIMARPVHRPSLRHHRARHDVVRHSARRVGGEFRGLAWLVRHPLFALVPAALIAAAVLVGALPTVLAVAAVALVVVVWGRLHPPSFDRLAAPALRATWRRWTTYRGRRWAALLADCGLAQTNHHTGHIDAPRVLRVRSATPSIDTLRIRLTRGQDLTLWAGRTEPLADALGAHRVAVTRHRPGVLTVVVERDMPFRFAIPAPTIPASAASVDLTALPVGEDEYGHPFTFGVPGRHVVVAGASGSGKGSLIWSPLRAMGPTIRDGLVRVHVIDLKGGAETRRGVPLFHRHATTAAEAITLLTDVRDEMKARQQHMADHGLRRLDASTETPLDLVVIDEMAMLTAYGERNDVREALRLLAEILTQGRACLTSVMGYVQEPTKDVVDVRELFTTRICLGVTAASHVDMVLGDGARERGALADEIPGDEAHAGIGYVIDQRSRLPIRFRAALVTDDEIDELVAHCAPPAPPELRAITSDLSDGEAA</sequence>
<evidence type="ECO:0000256" key="1">
    <source>
        <dbReference type="ARBA" id="ARBA00022741"/>
    </source>
</evidence>
<feature type="binding site" evidence="3">
    <location>
        <begin position="307"/>
        <end position="314"/>
    </location>
    <ligand>
        <name>ATP</name>
        <dbReference type="ChEBI" id="CHEBI:30616"/>
    </ligand>
</feature>
<dbReference type="PROSITE" id="PS50901">
    <property type="entry name" value="FTSK"/>
    <property type="match status" value="1"/>
</dbReference>
<dbReference type="InterPro" id="IPR027417">
    <property type="entry name" value="P-loop_NTPase"/>
</dbReference>
<dbReference type="PANTHER" id="PTHR22683:SF41">
    <property type="entry name" value="DNA TRANSLOCASE FTSK"/>
    <property type="match status" value="1"/>
</dbReference>
<dbReference type="InterPro" id="IPR002543">
    <property type="entry name" value="FtsK_dom"/>
</dbReference>
<comment type="caution">
    <text evidence="6">The sequence shown here is derived from an EMBL/GenBank/DDBJ whole genome shotgun (WGS) entry which is preliminary data.</text>
</comment>
<feature type="transmembrane region" description="Helical" evidence="4">
    <location>
        <begin position="111"/>
        <end position="144"/>
    </location>
</feature>
<reference evidence="7" key="1">
    <citation type="journal article" date="2019" name="Int. J. Syst. Evol. Microbiol.">
        <title>The Global Catalogue of Microorganisms (GCM) 10K type strain sequencing project: providing services to taxonomists for standard genome sequencing and annotation.</title>
        <authorList>
            <consortium name="The Broad Institute Genomics Platform"/>
            <consortium name="The Broad Institute Genome Sequencing Center for Infectious Disease"/>
            <person name="Wu L."/>
            <person name="Ma J."/>
        </authorList>
    </citation>
    <scope>NUCLEOTIDE SEQUENCE [LARGE SCALE GENOMIC DNA]</scope>
    <source>
        <strain evidence="7">JCM 18055</strain>
    </source>
</reference>
<keyword evidence="4" id="KW-0472">Membrane</keyword>
<dbReference type="Proteomes" id="UP001500325">
    <property type="component" value="Unassembled WGS sequence"/>
</dbReference>
<evidence type="ECO:0000256" key="4">
    <source>
        <dbReference type="SAM" id="Phobius"/>
    </source>
</evidence>
<feature type="domain" description="FtsK" evidence="5">
    <location>
        <begin position="291"/>
        <end position="471"/>
    </location>
</feature>
<organism evidence="6 7">
    <name type="scientific">Pseudonocardia yuanmonensis</name>
    <dbReference type="NCBI Taxonomy" id="1095914"/>
    <lineage>
        <taxon>Bacteria</taxon>
        <taxon>Bacillati</taxon>
        <taxon>Actinomycetota</taxon>
        <taxon>Actinomycetes</taxon>
        <taxon>Pseudonocardiales</taxon>
        <taxon>Pseudonocardiaceae</taxon>
        <taxon>Pseudonocardia</taxon>
    </lineage>
</organism>
<keyword evidence="7" id="KW-1185">Reference proteome</keyword>
<dbReference type="InterPro" id="IPR050206">
    <property type="entry name" value="FtsK/SpoIIIE/SftA"/>
</dbReference>
<evidence type="ECO:0000313" key="6">
    <source>
        <dbReference type="EMBL" id="GAA4705893.1"/>
    </source>
</evidence>
<name>A0ABP8XEB1_9PSEU</name>
<evidence type="ECO:0000259" key="5">
    <source>
        <dbReference type="PROSITE" id="PS50901"/>
    </source>
</evidence>
<proteinExistence type="predicted"/>
<evidence type="ECO:0000256" key="2">
    <source>
        <dbReference type="ARBA" id="ARBA00022840"/>
    </source>
</evidence>
<dbReference type="Gene3D" id="3.40.50.300">
    <property type="entry name" value="P-loop containing nucleotide triphosphate hydrolases"/>
    <property type="match status" value="1"/>
</dbReference>
<dbReference type="RefSeq" id="WP_345383423.1">
    <property type="nucleotide sequence ID" value="NZ_BAABIC010000021.1"/>
</dbReference>
<dbReference type="Pfam" id="PF01580">
    <property type="entry name" value="FtsK_SpoIIIE"/>
    <property type="match status" value="1"/>
</dbReference>
<keyword evidence="4" id="KW-1133">Transmembrane helix</keyword>
<keyword evidence="1 3" id="KW-0547">Nucleotide-binding</keyword>